<dbReference type="GO" id="GO:0034058">
    <property type="term" value="P:endosomal vesicle fusion"/>
    <property type="evidence" value="ECO:0007669"/>
    <property type="project" value="TreeGrafter"/>
</dbReference>
<evidence type="ECO:0000313" key="4">
    <source>
        <dbReference type="Proteomes" id="UP000266861"/>
    </source>
</evidence>
<dbReference type="InterPro" id="IPR000547">
    <property type="entry name" value="Clathrin_H-chain/VPS_repeat"/>
</dbReference>
<dbReference type="PANTHER" id="PTHR12894:SF27">
    <property type="entry name" value="TRANSFORMING GROWTH FACTOR-BETA RECEPTOR-ASSOCIATED PROTEIN 1"/>
    <property type="match status" value="1"/>
</dbReference>
<dbReference type="GO" id="GO:0005737">
    <property type="term" value="C:cytoplasm"/>
    <property type="evidence" value="ECO:0007669"/>
    <property type="project" value="TreeGrafter"/>
</dbReference>
<reference evidence="3 4" key="1">
    <citation type="submission" date="2018-08" db="EMBL/GenBank/DDBJ databases">
        <title>Genome and evolution of the arbuscular mycorrhizal fungus Diversispora epigaea (formerly Glomus versiforme) and its bacterial endosymbionts.</title>
        <authorList>
            <person name="Sun X."/>
            <person name="Fei Z."/>
            <person name="Harrison M."/>
        </authorList>
    </citation>
    <scope>NUCLEOTIDE SEQUENCE [LARGE SCALE GENOMIC DNA]</scope>
    <source>
        <strain evidence="3 4">IT104</strain>
    </source>
</reference>
<organism evidence="3 4">
    <name type="scientific">Diversispora epigaea</name>
    <dbReference type="NCBI Taxonomy" id="1348612"/>
    <lineage>
        <taxon>Eukaryota</taxon>
        <taxon>Fungi</taxon>
        <taxon>Fungi incertae sedis</taxon>
        <taxon>Mucoromycota</taxon>
        <taxon>Glomeromycotina</taxon>
        <taxon>Glomeromycetes</taxon>
        <taxon>Diversisporales</taxon>
        <taxon>Diversisporaceae</taxon>
        <taxon>Diversispora</taxon>
    </lineage>
</organism>
<evidence type="ECO:0000313" key="3">
    <source>
        <dbReference type="EMBL" id="RHZ85680.1"/>
    </source>
</evidence>
<dbReference type="InterPro" id="IPR032914">
    <property type="entry name" value="Vam6/VPS39/TRAP1"/>
</dbReference>
<gene>
    <name evidence="3" type="ORF">Glove_63g26</name>
</gene>
<dbReference type="EMBL" id="PQFF01000060">
    <property type="protein sequence ID" value="RHZ85680.1"/>
    <property type="molecule type" value="Genomic_DNA"/>
</dbReference>
<evidence type="ECO:0000259" key="2">
    <source>
        <dbReference type="Pfam" id="PF10366"/>
    </source>
</evidence>
<dbReference type="Pfam" id="PF10366">
    <property type="entry name" value="Vps39_1"/>
    <property type="match status" value="1"/>
</dbReference>
<proteinExistence type="predicted"/>
<keyword evidence="4" id="KW-1185">Reference proteome</keyword>
<sequence>MWEPVRGTLQWQSFPRAIGVELPYVVALLRNNYIEVHNIMDQQVVQSVQLSSKSRTISTGPGIKVQVAGLTEKLKWENVILESSNNNIDNNKTPQQSIIEQANFLATVPTRLIIAGSESVMALAATPLIVQVDSMLDANCVEEALEMAEQAISTATPENVHSERMRHEFNYIHQKSGFIYLGETFFDLAVSLFEKGKTDPRILIRLFPEMREVIGDDDPINMYSGVKAVADRLGSIEDIVSSSMIKNYDPHIKPDIDTSPATQELRKALITNAKDMLQKFLTWDRGQRKSTSNVLTKKDKVILKAVDNALLRLYTESDSEDLLRSLLESENECDLDLCKKVLEENEKFYPLSLLYKQRKEYRKTLEIWQRLIDQENSDLDFPDGLKQMADLLAKLDDQELVWECASWVIHKNEIIGAKIFILQDAKKPLLVDPSTVLQELRSVGKEGLKLFLEYLVDTRKSQEDEHHTEYVLLSIQDIKAESLKKETRLKFDALTKEFTEHKQSGQTYLSFLMNQPIEDSFSQARTRLILFLQSSNRYKADEVLLKLKEAEILKAELAVVYGKLEQHEIALKILINDLKDYRGGEIYCLQAGRVIGIRKGAPKKRASKKVDEKSLTTKRRTLFLTLLKVYLEMDNRDEMVDIVIHLLNTQAVYLDIMEVLSLLPEYWSIEMLNNFLVRSLRQSYHNYREGQILKGLCRGENLMIKYELSQAYQDIGPIIITQNVVCASCKKHISGAEFMRQPNNDIIHVQCDFDKSSRDNSLEIIDSTTTPSTSNIEESNLIPLSAV</sequence>
<feature type="domain" description="Vacuolar sorting protein 39/Transforming growth factor beta receptor-associated" evidence="2">
    <location>
        <begin position="306"/>
        <end position="409"/>
    </location>
</feature>
<comment type="caution">
    <text evidence="3">The sequence shown here is derived from an EMBL/GenBank/DDBJ whole genome shotgun (WGS) entry which is preliminary data.</text>
</comment>
<name>A0A397JMG6_9GLOM</name>
<feature type="repeat" description="CHCR" evidence="1">
    <location>
        <begin position="422"/>
        <end position="639"/>
    </location>
</feature>
<dbReference type="STRING" id="1348612.A0A397JMG6"/>
<dbReference type="PANTHER" id="PTHR12894">
    <property type="entry name" value="CNH DOMAIN CONTAINING"/>
    <property type="match status" value="1"/>
</dbReference>
<dbReference type="GO" id="GO:0006914">
    <property type="term" value="P:autophagy"/>
    <property type="evidence" value="ECO:0007669"/>
    <property type="project" value="TreeGrafter"/>
</dbReference>
<dbReference type="AlphaFoldDB" id="A0A397JMG6"/>
<dbReference type="OrthoDB" id="10258882at2759"/>
<dbReference type="GO" id="GO:0016020">
    <property type="term" value="C:membrane"/>
    <property type="evidence" value="ECO:0007669"/>
    <property type="project" value="TreeGrafter"/>
</dbReference>
<protein>
    <recommendedName>
        <fullName evidence="2">Vacuolar sorting protein 39/Transforming growth factor beta receptor-associated domain-containing protein</fullName>
    </recommendedName>
</protein>
<accession>A0A397JMG6</accession>
<dbReference type="GO" id="GO:0006886">
    <property type="term" value="P:intracellular protein transport"/>
    <property type="evidence" value="ECO:0007669"/>
    <property type="project" value="UniProtKB-UniRule"/>
</dbReference>
<evidence type="ECO:0000256" key="1">
    <source>
        <dbReference type="PROSITE-ProRule" id="PRU01006"/>
    </source>
</evidence>
<dbReference type="Proteomes" id="UP000266861">
    <property type="component" value="Unassembled WGS sequence"/>
</dbReference>
<dbReference type="InterPro" id="IPR019452">
    <property type="entry name" value="VPS39/TGF_beta_rcpt-assoc_1"/>
</dbReference>
<dbReference type="PROSITE" id="PS50236">
    <property type="entry name" value="CHCR"/>
    <property type="match status" value="1"/>
</dbReference>